<organism evidence="1 2">
    <name type="scientific">Flavobacterium sedimenticola</name>
    <dbReference type="NCBI Taxonomy" id="3043286"/>
    <lineage>
        <taxon>Bacteria</taxon>
        <taxon>Pseudomonadati</taxon>
        <taxon>Bacteroidota</taxon>
        <taxon>Flavobacteriia</taxon>
        <taxon>Flavobacteriales</taxon>
        <taxon>Flavobacteriaceae</taxon>
        <taxon>Flavobacterium</taxon>
    </lineage>
</organism>
<proteinExistence type="predicted"/>
<sequence>MKVKLIDVDNRLSIKYDQVNGIHNWGDDNCYPQLISTLINSSVTAKQCVDINSKYIYGKGFNFTQNIVDKNSLIINKKGLNINQLLRICSREFSKINNLFLHINYNALYEVISVDLVNSETVRIGKIDSTGYNGKYVVYNNWDKKKTKKIDKNDFIVIDRFNPNPAIIEKQVEAAGGWNKYKGQILHITADFNELYSLSDLDCVLYDANSEFEASKFKNTGLRKGFFGMKFVHTKPFDDEDEAKEFEELIQASMGAENSTSVILVESKLTSDILKDEIYIQDIDSNIDDKKFQSTEESTARNIRKAFGVPSILIEDSDHSIFGQSGALLKEAKLTHWENKEEERNIVSDAFQLVFKNFHKPINPSNDWTITPIITQSNTL</sequence>
<dbReference type="RefSeq" id="WP_283238971.1">
    <property type="nucleotide sequence ID" value="NZ_JASGBP010000003.1"/>
</dbReference>
<reference evidence="1 2" key="1">
    <citation type="submission" date="2023-05" db="EMBL/GenBank/DDBJ databases">
        <title>Flavobacterium sedimenti sp. nov., isolated from the sediment.</title>
        <authorList>
            <person name="Wu N."/>
        </authorList>
    </citation>
    <scope>NUCLEOTIDE SEQUENCE [LARGE SCALE GENOMIC DNA]</scope>
    <source>
        <strain evidence="1 2">YZ-48</strain>
    </source>
</reference>
<accession>A0ABT6XQC1</accession>
<protein>
    <recommendedName>
        <fullName evidence="3">Phage portal protein</fullName>
    </recommendedName>
</protein>
<name>A0ABT6XQC1_9FLAO</name>
<gene>
    <name evidence="1" type="ORF">QHT84_07665</name>
</gene>
<dbReference type="Proteomes" id="UP001230035">
    <property type="component" value="Unassembled WGS sequence"/>
</dbReference>
<evidence type="ECO:0008006" key="3">
    <source>
        <dbReference type="Google" id="ProtNLM"/>
    </source>
</evidence>
<evidence type="ECO:0000313" key="2">
    <source>
        <dbReference type="Proteomes" id="UP001230035"/>
    </source>
</evidence>
<comment type="caution">
    <text evidence="1">The sequence shown here is derived from an EMBL/GenBank/DDBJ whole genome shotgun (WGS) entry which is preliminary data.</text>
</comment>
<keyword evidence="2" id="KW-1185">Reference proteome</keyword>
<dbReference type="EMBL" id="JASGBP010000003">
    <property type="protein sequence ID" value="MDI9257290.1"/>
    <property type="molecule type" value="Genomic_DNA"/>
</dbReference>
<evidence type="ECO:0000313" key="1">
    <source>
        <dbReference type="EMBL" id="MDI9257290.1"/>
    </source>
</evidence>